<evidence type="ECO:0000256" key="2">
    <source>
        <dbReference type="ARBA" id="ARBA00023242"/>
    </source>
</evidence>
<organism evidence="3 4">
    <name type="scientific">Mikania micrantha</name>
    <name type="common">bitter vine</name>
    <dbReference type="NCBI Taxonomy" id="192012"/>
    <lineage>
        <taxon>Eukaryota</taxon>
        <taxon>Viridiplantae</taxon>
        <taxon>Streptophyta</taxon>
        <taxon>Embryophyta</taxon>
        <taxon>Tracheophyta</taxon>
        <taxon>Spermatophyta</taxon>
        <taxon>Magnoliopsida</taxon>
        <taxon>eudicotyledons</taxon>
        <taxon>Gunneridae</taxon>
        <taxon>Pentapetalae</taxon>
        <taxon>asterids</taxon>
        <taxon>campanulids</taxon>
        <taxon>Asterales</taxon>
        <taxon>Asteraceae</taxon>
        <taxon>Asteroideae</taxon>
        <taxon>Heliantheae alliance</taxon>
        <taxon>Eupatorieae</taxon>
        <taxon>Mikania</taxon>
    </lineage>
</organism>
<evidence type="ECO:0000313" key="4">
    <source>
        <dbReference type="Proteomes" id="UP000326396"/>
    </source>
</evidence>
<dbReference type="AlphaFoldDB" id="A0A5N6PPK8"/>
<accession>A0A5N6PPK8</accession>
<keyword evidence="4" id="KW-1185">Reference proteome</keyword>
<dbReference type="Proteomes" id="UP000326396">
    <property type="component" value="Linkage Group LG11"/>
</dbReference>
<comment type="subcellular location">
    <subcellularLocation>
        <location evidence="1">Nucleus</location>
    </subcellularLocation>
</comment>
<proteinExistence type="predicted"/>
<dbReference type="EMBL" id="SZYD01000003">
    <property type="protein sequence ID" value="KAD6795165.1"/>
    <property type="molecule type" value="Genomic_DNA"/>
</dbReference>
<sequence length="207" mass="23222">MGEFQEHQIIKETSTHLQWVFDEAKNDDEFDSDFVEEWSNDSSATLSSSELIDDATSSSSFHDGPLYELSELMTHLPVKKGLSKYYQGKSESFGSLANFKNIEDIAKKRNKRSRWSKCKSQSQILSPKGRIVKNKKSCSSSVSRSCLVSSLGEMSSMLETGRNHQCGTPMSCVEFVNQQRRTPITEVSSVVQPLSITPEATEPFSFL</sequence>
<dbReference type="GO" id="GO:0006950">
    <property type="term" value="P:response to stress"/>
    <property type="evidence" value="ECO:0007669"/>
    <property type="project" value="UniProtKB-ARBA"/>
</dbReference>
<gene>
    <name evidence="3" type="ORF">E3N88_06061</name>
</gene>
<dbReference type="PANTHER" id="PTHR33172">
    <property type="entry name" value="OS08G0516900 PROTEIN"/>
    <property type="match status" value="1"/>
</dbReference>
<evidence type="ECO:0000313" key="3">
    <source>
        <dbReference type="EMBL" id="KAD6795165.1"/>
    </source>
</evidence>
<dbReference type="InterPro" id="IPR051992">
    <property type="entry name" value="OxStress_Response_Reg"/>
</dbReference>
<name>A0A5N6PPK8_9ASTR</name>
<dbReference type="GO" id="GO:0005634">
    <property type="term" value="C:nucleus"/>
    <property type="evidence" value="ECO:0007669"/>
    <property type="project" value="UniProtKB-SubCell"/>
</dbReference>
<reference evidence="3 4" key="1">
    <citation type="submission" date="2019-05" db="EMBL/GenBank/DDBJ databases">
        <title>Mikania micrantha, genome provides insights into the molecular mechanism of rapid growth.</title>
        <authorList>
            <person name="Liu B."/>
        </authorList>
    </citation>
    <scope>NUCLEOTIDE SEQUENCE [LARGE SCALE GENOMIC DNA]</scope>
    <source>
        <strain evidence="3">NLD-2019</strain>
        <tissue evidence="3">Leaf</tissue>
    </source>
</reference>
<protein>
    <submittedName>
        <fullName evidence="3">Uncharacterized protein</fullName>
    </submittedName>
</protein>
<comment type="caution">
    <text evidence="3">The sequence shown here is derived from an EMBL/GenBank/DDBJ whole genome shotgun (WGS) entry which is preliminary data.</text>
</comment>
<dbReference type="PANTHER" id="PTHR33172:SF103">
    <property type="entry name" value="PROTEIN OXIDATIVE STRESS 3"/>
    <property type="match status" value="1"/>
</dbReference>
<evidence type="ECO:0000256" key="1">
    <source>
        <dbReference type="ARBA" id="ARBA00004123"/>
    </source>
</evidence>
<dbReference type="OrthoDB" id="694201at2759"/>
<keyword evidence="2" id="KW-0539">Nucleus</keyword>